<proteinExistence type="predicted"/>
<feature type="compositionally biased region" description="Basic residues" evidence="1">
    <location>
        <begin position="137"/>
        <end position="147"/>
    </location>
</feature>
<keyword evidence="2" id="KW-1133">Transmembrane helix</keyword>
<feature type="transmembrane region" description="Helical" evidence="2">
    <location>
        <begin position="80"/>
        <end position="100"/>
    </location>
</feature>
<name>C9ZNJ9_TRYB9</name>
<evidence type="ECO:0000256" key="2">
    <source>
        <dbReference type="SAM" id="Phobius"/>
    </source>
</evidence>
<dbReference type="KEGG" id="tbg:TbgDal_V1150"/>
<dbReference type="EMBL" id="FN554968">
    <property type="protein sequence ID" value="CBH10977.1"/>
    <property type="molecule type" value="Genomic_DNA"/>
</dbReference>
<reference evidence="4" key="1">
    <citation type="journal article" date="2010" name="PLoS Negl. Trop. Dis.">
        <title>The genome sequence of Trypanosoma brucei gambiense, causative agent of chronic human african trypanosomiasis.</title>
        <authorList>
            <person name="Jackson A.P."/>
            <person name="Sanders M."/>
            <person name="Berry A."/>
            <person name="McQuillan J."/>
            <person name="Aslett M.A."/>
            <person name="Quail M.A."/>
            <person name="Chukualim B."/>
            <person name="Capewell P."/>
            <person name="MacLeod A."/>
            <person name="Melville S.E."/>
            <person name="Gibson W."/>
            <person name="Barry J.D."/>
            <person name="Berriman M."/>
            <person name="Hertz-Fowler C."/>
        </authorList>
    </citation>
    <scope>NUCLEOTIDE SEQUENCE [LARGE SCALE GENOMIC DNA]</scope>
    <source>
        <strain evidence="4">MHOM/CI/86/DAL972</strain>
    </source>
</reference>
<dbReference type="AlphaFoldDB" id="C9ZNJ9"/>
<dbReference type="RefSeq" id="XP_011773264.1">
    <property type="nucleotide sequence ID" value="XM_011774962.1"/>
</dbReference>
<dbReference type="PROSITE" id="PS51257">
    <property type="entry name" value="PROKAR_LIPOPROTEIN"/>
    <property type="match status" value="1"/>
</dbReference>
<dbReference type="Proteomes" id="UP000002316">
    <property type="component" value="Chromosome 5"/>
</dbReference>
<keyword evidence="2" id="KW-0812">Transmembrane</keyword>
<evidence type="ECO:0000313" key="4">
    <source>
        <dbReference type="Proteomes" id="UP000002316"/>
    </source>
</evidence>
<protein>
    <recommendedName>
        <fullName evidence="5">T. brucei spp.-specific protein</fullName>
    </recommendedName>
</protein>
<gene>
    <name evidence="3" type="ORF">TbgDal_V1150</name>
</gene>
<sequence>MRGKLEQCVTVVIVVTFNSLICSCCCCFLVSVFSLLFFYSLLFSFFFLFFVSCLVNFLLSLSNAPFFSSFPTPRSFVRSFIFFVFVISTSAILFFLLSLFRLSASFKPTHKPPPPQTLAIRKEKKEKKTQTNTQTHTHTKKKTQSVL</sequence>
<feature type="transmembrane region" description="Helical" evidence="2">
    <location>
        <begin position="9"/>
        <end position="31"/>
    </location>
</feature>
<evidence type="ECO:0000313" key="3">
    <source>
        <dbReference type="EMBL" id="CBH10977.1"/>
    </source>
</evidence>
<evidence type="ECO:0000256" key="1">
    <source>
        <dbReference type="SAM" id="MobiDB-lite"/>
    </source>
</evidence>
<feature type="transmembrane region" description="Helical" evidence="2">
    <location>
        <begin position="37"/>
        <end position="59"/>
    </location>
</feature>
<keyword evidence="2" id="KW-0472">Membrane</keyword>
<feature type="region of interest" description="Disordered" evidence="1">
    <location>
        <begin position="109"/>
        <end position="147"/>
    </location>
</feature>
<feature type="compositionally biased region" description="Basic and acidic residues" evidence="1">
    <location>
        <begin position="120"/>
        <end position="129"/>
    </location>
</feature>
<dbReference type="GeneID" id="23861088"/>
<evidence type="ECO:0008006" key="5">
    <source>
        <dbReference type="Google" id="ProtNLM"/>
    </source>
</evidence>
<organism evidence="3 4">
    <name type="scientific">Trypanosoma brucei gambiense (strain MHOM/CI/86/DAL972)</name>
    <dbReference type="NCBI Taxonomy" id="679716"/>
    <lineage>
        <taxon>Eukaryota</taxon>
        <taxon>Discoba</taxon>
        <taxon>Euglenozoa</taxon>
        <taxon>Kinetoplastea</taxon>
        <taxon>Metakinetoplastina</taxon>
        <taxon>Trypanosomatida</taxon>
        <taxon>Trypanosomatidae</taxon>
        <taxon>Trypanosoma</taxon>
    </lineage>
</organism>
<accession>C9ZNJ9</accession>